<evidence type="ECO:0000313" key="2">
    <source>
        <dbReference type="Proteomes" id="UP001150266"/>
    </source>
</evidence>
<keyword evidence="2" id="KW-1185">Reference proteome</keyword>
<proteinExistence type="predicted"/>
<gene>
    <name evidence="1" type="ORF">J3R30DRAFT_593965</name>
</gene>
<evidence type="ECO:0000313" key="1">
    <source>
        <dbReference type="EMBL" id="KAJ4475767.1"/>
    </source>
</evidence>
<accession>A0A9W9DLS5</accession>
<name>A0A9W9DLS5_9AGAR</name>
<comment type="caution">
    <text evidence="1">The sequence shown here is derived from an EMBL/GenBank/DDBJ whole genome shotgun (WGS) entry which is preliminary data.</text>
</comment>
<protein>
    <submittedName>
        <fullName evidence="1">Uncharacterized protein</fullName>
    </submittedName>
</protein>
<sequence>MATSFVASITLANFVTPTYPSSYLQHLSPQSQLPSLCPLSVSPFNRPFKEFRYACLIMPRVILSSPLSNRLRALFLLLSVSYVVASPLPPVAELSQLDRRGIDLLRTGYYQITNGVGKWVDQKSGSSNLFLRFNAGFSRCVGLDPSGSRKAIQVDPLTILGGAINFHCYWTLQGKLVTRLASRLNTLWPEVSLFDKLIELKIQDSLASDADDRYIRAVLDFLMQNGIVFDMPKS</sequence>
<reference evidence="1" key="1">
    <citation type="submission" date="2022-08" db="EMBL/GenBank/DDBJ databases">
        <title>A Global Phylogenomic Analysis of the Shiitake Genus Lentinula.</title>
        <authorList>
            <consortium name="DOE Joint Genome Institute"/>
            <person name="Sierra-Patev S."/>
            <person name="Min B."/>
            <person name="Naranjo-Ortiz M."/>
            <person name="Looney B."/>
            <person name="Konkel Z."/>
            <person name="Slot J.C."/>
            <person name="Sakamoto Y."/>
            <person name="Steenwyk J.L."/>
            <person name="Rokas A."/>
            <person name="Carro J."/>
            <person name="Camarero S."/>
            <person name="Ferreira P."/>
            <person name="Molpeceres G."/>
            <person name="Ruiz-Duenas F.J."/>
            <person name="Serrano A."/>
            <person name="Henrissat B."/>
            <person name="Drula E."/>
            <person name="Hughes K.W."/>
            <person name="Mata J.L."/>
            <person name="Ishikawa N.K."/>
            <person name="Vargas-Isla R."/>
            <person name="Ushijima S."/>
            <person name="Smith C.A."/>
            <person name="Ahrendt S."/>
            <person name="Andreopoulos W."/>
            <person name="He G."/>
            <person name="Labutti K."/>
            <person name="Lipzen A."/>
            <person name="Ng V."/>
            <person name="Riley R."/>
            <person name="Sandor L."/>
            <person name="Barry K."/>
            <person name="Martinez A.T."/>
            <person name="Xiao Y."/>
            <person name="Gibbons J.G."/>
            <person name="Terashima K."/>
            <person name="Grigoriev I.V."/>
            <person name="Hibbett D.S."/>
        </authorList>
    </citation>
    <scope>NUCLEOTIDE SEQUENCE</scope>
    <source>
        <strain evidence="1">JLM2183</strain>
    </source>
</reference>
<dbReference type="AlphaFoldDB" id="A0A9W9DLS5"/>
<organism evidence="1 2">
    <name type="scientific">Lentinula aciculospora</name>
    <dbReference type="NCBI Taxonomy" id="153920"/>
    <lineage>
        <taxon>Eukaryota</taxon>
        <taxon>Fungi</taxon>
        <taxon>Dikarya</taxon>
        <taxon>Basidiomycota</taxon>
        <taxon>Agaricomycotina</taxon>
        <taxon>Agaricomycetes</taxon>
        <taxon>Agaricomycetidae</taxon>
        <taxon>Agaricales</taxon>
        <taxon>Marasmiineae</taxon>
        <taxon>Omphalotaceae</taxon>
        <taxon>Lentinula</taxon>
    </lineage>
</organism>
<dbReference type="EMBL" id="JAOTPV010000014">
    <property type="protein sequence ID" value="KAJ4475767.1"/>
    <property type="molecule type" value="Genomic_DNA"/>
</dbReference>
<dbReference type="Proteomes" id="UP001150266">
    <property type="component" value="Unassembled WGS sequence"/>
</dbReference>